<accession>A0A5B1CKP5</accession>
<evidence type="ECO:0000313" key="1">
    <source>
        <dbReference type="EMBL" id="KAA1260881.1"/>
    </source>
</evidence>
<evidence type="ECO:0000313" key="2">
    <source>
        <dbReference type="Proteomes" id="UP000322699"/>
    </source>
</evidence>
<sequence>MPTRLNGLETLHGVPGWGGSTLPWVLTHGINRSKNRSPGWGGSTLPWVLTHGIKRSKNRSPGWGGSTLPWVLTHGINRSKNRSPGRGGARCRVRAGLSIKVSFGKCGRPRPLTRPRLTLIDKLASTPMAAKRREGLLRNCPETSSVFGEIFRSWARQGSVGYS</sequence>
<name>A0A5B1CKP5_9BACT</name>
<gene>
    <name evidence="1" type="ORF">LF1_34230</name>
</gene>
<organism evidence="1 2">
    <name type="scientific">Rubripirellula obstinata</name>
    <dbReference type="NCBI Taxonomy" id="406547"/>
    <lineage>
        <taxon>Bacteria</taxon>
        <taxon>Pseudomonadati</taxon>
        <taxon>Planctomycetota</taxon>
        <taxon>Planctomycetia</taxon>
        <taxon>Pirellulales</taxon>
        <taxon>Pirellulaceae</taxon>
        <taxon>Rubripirellula</taxon>
    </lineage>
</organism>
<reference evidence="1 2" key="1">
    <citation type="submission" date="2019-08" db="EMBL/GenBank/DDBJ databases">
        <title>Deep-cultivation of Planctomycetes and their phenomic and genomic characterization uncovers novel biology.</title>
        <authorList>
            <person name="Wiegand S."/>
            <person name="Jogler M."/>
            <person name="Boedeker C."/>
            <person name="Pinto D."/>
            <person name="Vollmers J."/>
            <person name="Rivas-Marin E."/>
            <person name="Kohn T."/>
            <person name="Peeters S.H."/>
            <person name="Heuer A."/>
            <person name="Rast P."/>
            <person name="Oberbeckmann S."/>
            <person name="Bunk B."/>
            <person name="Jeske O."/>
            <person name="Meyerdierks A."/>
            <person name="Storesund J.E."/>
            <person name="Kallscheuer N."/>
            <person name="Luecker S."/>
            <person name="Lage O.M."/>
            <person name="Pohl T."/>
            <person name="Merkel B.J."/>
            <person name="Hornburger P."/>
            <person name="Mueller R.-W."/>
            <person name="Bruemmer F."/>
            <person name="Labrenz M."/>
            <person name="Spormann A.M."/>
            <person name="Op Den Camp H."/>
            <person name="Overmann J."/>
            <person name="Amann R."/>
            <person name="Jetten M.S.M."/>
            <person name="Mascher T."/>
            <person name="Medema M.H."/>
            <person name="Devos D.P."/>
            <person name="Kaster A.-K."/>
            <person name="Ovreas L."/>
            <person name="Rohde M."/>
            <person name="Galperin M.Y."/>
            <person name="Jogler C."/>
        </authorList>
    </citation>
    <scope>NUCLEOTIDE SEQUENCE [LARGE SCALE GENOMIC DNA]</scope>
    <source>
        <strain evidence="1 2">LF1</strain>
    </source>
</reference>
<proteinExistence type="predicted"/>
<comment type="caution">
    <text evidence="1">The sequence shown here is derived from an EMBL/GenBank/DDBJ whole genome shotgun (WGS) entry which is preliminary data.</text>
</comment>
<protein>
    <submittedName>
        <fullName evidence="1">Uncharacterized protein</fullName>
    </submittedName>
</protein>
<dbReference type="Proteomes" id="UP000322699">
    <property type="component" value="Unassembled WGS sequence"/>
</dbReference>
<keyword evidence="2" id="KW-1185">Reference proteome</keyword>
<dbReference type="AlphaFoldDB" id="A0A5B1CKP5"/>
<dbReference type="EMBL" id="VRLW01000001">
    <property type="protein sequence ID" value="KAA1260881.1"/>
    <property type="molecule type" value="Genomic_DNA"/>
</dbReference>